<keyword evidence="5" id="KW-1185">Reference proteome</keyword>
<name>A0AA39QZ23_9LECA</name>
<dbReference type="AlphaFoldDB" id="A0AA39QZ23"/>
<proteinExistence type="predicted"/>
<dbReference type="PANTHER" id="PTHR28069">
    <property type="entry name" value="GH20023P"/>
    <property type="match status" value="1"/>
</dbReference>
<organism evidence="4 5">
    <name type="scientific">Cladonia borealis</name>
    <dbReference type="NCBI Taxonomy" id="184061"/>
    <lineage>
        <taxon>Eukaryota</taxon>
        <taxon>Fungi</taxon>
        <taxon>Dikarya</taxon>
        <taxon>Ascomycota</taxon>
        <taxon>Pezizomycotina</taxon>
        <taxon>Lecanoromycetes</taxon>
        <taxon>OSLEUM clade</taxon>
        <taxon>Lecanoromycetidae</taxon>
        <taxon>Lecanorales</taxon>
        <taxon>Lecanorineae</taxon>
        <taxon>Cladoniaceae</taxon>
        <taxon>Cladonia</taxon>
    </lineage>
</organism>
<feature type="region of interest" description="Disordered" evidence="1">
    <location>
        <begin position="128"/>
        <end position="153"/>
    </location>
</feature>
<evidence type="ECO:0000259" key="3">
    <source>
        <dbReference type="Pfam" id="PF20179"/>
    </source>
</evidence>
<feature type="domain" description="Mitochondrial splicing suppressor 51-like C-terminal" evidence="3">
    <location>
        <begin position="299"/>
        <end position="487"/>
    </location>
</feature>
<dbReference type="EMBL" id="JAFEKC020000012">
    <property type="protein sequence ID" value="KAK0511892.1"/>
    <property type="molecule type" value="Genomic_DNA"/>
</dbReference>
<dbReference type="GO" id="GO:0005739">
    <property type="term" value="C:mitochondrion"/>
    <property type="evidence" value="ECO:0007669"/>
    <property type="project" value="GOC"/>
</dbReference>
<reference evidence="4" key="1">
    <citation type="submission" date="2023-03" db="EMBL/GenBank/DDBJ databases">
        <title>Complete genome of Cladonia borealis.</title>
        <authorList>
            <person name="Park H."/>
        </authorList>
    </citation>
    <scope>NUCLEOTIDE SEQUENCE</scope>
    <source>
        <strain evidence="4">ANT050790</strain>
    </source>
</reference>
<gene>
    <name evidence="4" type="ORF">JMJ35_005742</name>
</gene>
<protein>
    <submittedName>
        <fullName evidence="4">Uncharacterized protein</fullName>
    </submittedName>
</protein>
<dbReference type="PANTHER" id="PTHR28069:SF1">
    <property type="entry name" value="PROTEIN MSS51, MITOCHONDRIAL"/>
    <property type="match status" value="1"/>
</dbReference>
<dbReference type="Proteomes" id="UP001166286">
    <property type="component" value="Unassembled WGS sequence"/>
</dbReference>
<dbReference type="GO" id="GO:0033617">
    <property type="term" value="P:mitochondrial respiratory chain complex IV assembly"/>
    <property type="evidence" value="ECO:0007669"/>
    <property type="project" value="TreeGrafter"/>
</dbReference>
<dbReference type="Pfam" id="PF20179">
    <property type="entry name" value="MSS51_C"/>
    <property type="match status" value="1"/>
</dbReference>
<dbReference type="Pfam" id="PF13824">
    <property type="entry name" value="zf-Mss51"/>
    <property type="match status" value="1"/>
</dbReference>
<sequence>MQSGYTCQKCLYSLRRIAHIRPSASVYNQLPRRRPKSTNTRPSLHNATTVTSQQRCTIASLEAQGQDVSIGGPEVHSSSWRAGRSSPNVSGNVLLQPNNLFHPFSESPSPDIRRRAAFMKSHAYCPHPSHHRTRMPLSPQDPESRKTPGKSDQPPAFVRFECPDCGIPVSCSEDHWADDYESHMEICDTLREINEDDHDLRSQRFFAEFDYPGPQMEEMLVNMTNWDTYLYSREYKAIDDDRSLRQVTRLLTYPLTIGSILSELSPYTISHRKGGRLTAEGLRSLAALRYTLHPPRTGGDDTMKGIRPAPPAMRLFILGARAESSLPRNVWHQLAYLFPRVTFHLIFIGPEAMANRDSEFPLPERTPENPFGAIVEDRISPTHQMKISTMVDYYHTIHQAGLFQPFDPYFDCFVLFHPGLGHPASSHEWQDTIPQLLETKVPIISTGYTEWDMRRDLEWVKETVGGEMDILMEPGENKFRSLRWDLNDFDPADISCGNWGVWAFRGKRYETMMKD</sequence>
<comment type="caution">
    <text evidence="4">The sequence shown here is derived from an EMBL/GenBank/DDBJ whole genome shotgun (WGS) entry which is preliminary data.</text>
</comment>
<dbReference type="InterPro" id="IPR032717">
    <property type="entry name" value="Mss51_Znf"/>
</dbReference>
<accession>A0AA39QZ23</accession>
<feature type="domain" description="Mitochondrial splicing suppressor 51 zinc-finger" evidence="2">
    <location>
        <begin position="124"/>
        <end position="200"/>
    </location>
</feature>
<dbReference type="InterPro" id="IPR046824">
    <property type="entry name" value="Mss51-like_C"/>
</dbReference>
<evidence type="ECO:0000259" key="2">
    <source>
        <dbReference type="Pfam" id="PF13824"/>
    </source>
</evidence>
<evidence type="ECO:0000313" key="4">
    <source>
        <dbReference type="EMBL" id="KAK0511892.1"/>
    </source>
</evidence>
<evidence type="ECO:0000313" key="5">
    <source>
        <dbReference type="Proteomes" id="UP001166286"/>
    </source>
</evidence>
<evidence type="ECO:0000256" key="1">
    <source>
        <dbReference type="SAM" id="MobiDB-lite"/>
    </source>
</evidence>